<evidence type="ECO:0000313" key="3">
    <source>
        <dbReference type="Proteomes" id="UP000284605"/>
    </source>
</evidence>
<dbReference type="Gene3D" id="3.40.50.10610">
    <property type="entry name" value="ABC-type transport auxiliary lipoprotein component"/>
    <property type="match status" value="1"/>
</dbReference>
<feature type="signal peptide" evidence="1">
    <location>
        <begin position="1"/>
        <end position="20"/>
    </location>
</feature>
<gene>
    <name evidence="2" type="ORF">D3874_23580</name>
</gene>
<dbReference type="EMBL" id="QYUK01000011">
    <property type="protein sequence ID" value="RJF89581.1"/>
    <property type="molecule type" value="Genomic_DNA"/>
</dbReference>
<reference evidence="2 3" key="1">
    <citation type="submission" date="2018-09" db="EMBL/GenBank/DDBJ databases">
        <authorList>
            <person name="Zhu H."/>
        </authorList>
    </citation>
    <scope>NUCLEOTIDE SEQUENCE [LARGE SCALE GENOMIC DNA]</scope>
    <source>
        <strain evidence="2 3">K1W22B-8</strain>
    </source>
</reference>
<accession>A0A418WHS0</accession>
<protein>
    <recommendedName>
        <fullName evidence="4">Lipoprotein</fullName>
    </recommendedName>
</protein>
<comment type="caution">
    <text evidence="2">The sequence shown here is derived from an EMBL/GenBank/DDBJ whole genome shotgun (WGS) entry which is preliminary data.</text>
</comment>
<organism evidence="2 3">
    <name type="scientific">Oleomonas cavernae</name>
    <dbReference type="NCBI Taxonomy" id="2320859"/>
    <lineage>
        <taxon>Bacteria</taxon>
        <taxon>Pseudomonadati</taxon>
        <taxon>Pseudomonadota</taxon>
        <taxon>Alphaproteobacteria</taxon>
        <taxon>Acetobacterales</taxon>
        <taxon>Acetobacteraceae</taxon>
        <taxon>Oleomonas</taxon>
    </lineage>
</organism>
<dbReference type="AlphaFoldDB" id="A0A418WHS0"/>
<keyword evidence="1" id="KW-0732">Signal</keyword>
<dbReference type="RefSeq" id="WP_119781621.1">
    <property type="nucleotide sequence ID" value="NZ_QYUK01000011.1"/>
</dbReference>
<evidence type="ECO:0008006" key="4">
    <source>
        <dbReference type="Google" id="ProtNLM"/>
    </source>
</evidence>
<dbReference type="InterPro" id="IPR008517">
    <property type="entry name" value="GNA1162-like"/>
</dbReference>
<keyword evidence="3" id="KW-1185">Reference proteome</keyword>
<feature type="chain" id="PRO_5019506462" description="Lipoprotein" evidence="1">
    <location>
        <begin position="21"/>
        <end position="232"/>
    </location>
</feature>
<name>A0A418WHS0_9PROT</name>
<evidence type="ECO:0000256" key="1">
    <source>
        <dbReference type="SAM" id="SignalP"/>
    </source>
</evidence>
<dbReference type="OrthoDB" id="1014694at2"/>
<proteinExistence type="predicted"/>
<sequence length="232" mass="24947">MILGSKLRTVAALALLPLVAACVQPPTPKDYTPFRAEGPRSILVVPAINNSQTVEAADYFVSTIAPPFAERGYYVFPSFMVKRVMEENGLSDPGLVHNADARRISNLFGCDAVLFVIIENWESEYAVLATATKVGFTYELRSCKTNAVLWQDKRTVVYSPQANSSGNIFADLIVMAIVAAVEKAAPNYIPLAKQANLLASATAGQGLPAGPYLADQYQKDGSTFPSTPTAPK</sequence>
<evidence type="ECO:0000313" key="2">
    <source>
        <dbReference type="EMBL" id="RJF89581.1"/>
    </source>
</evidence>
<dbReference type="Pfam" id="PF05643">
    <property type="entry name" value="GNA1162-like"/>
    <property type="match status" value="1"/>
</dbReference>
<dbReference type="Proteomes" id="UP000284605">
    <property type="component" value="Unassembled WGS sequence"/>
</dbReference>
<dbReference type="PROSITE" id="PS51257">
    <property type="entry name" value="PROKAR_LIPOPROTEIN"/>
    <property type="match status" value="1"/>
</dbReference>